<evidence type="ECO:0000256" key="2">
    <source>
        <dbReference type="ARBA" id="ARBA00008814"/>
    </source>
</evidence>
<evidence type="ECO:0000313" key="7">
    <source>
        <dbReference type="EMBL" id="KAA5834570.1"/>
    </source>
</evidence>
<keyword evidence="8" id="KW-1185">Reference proteome</keyword>
<dbReference type="Proteomes" id="UP000323946">
    <property type="component" value="Unassembled WGS sequence"/>
</dbReference>
<evidence type="ECO:0000313" key="8">
    <source>
        <dbReference type="Proteomes" id="UP000323946"/>
    </source>
</evidence>
<feature type="signal peptide" evidence="5">
    <location>
        <begin position="1"/>
        <end position="19"/>
    </location>
</feature>
<dbReference type="InterPro" id="IPR051313">
    <property type="entry name" value="Bact_iron-sidero_bind"/>
</dbReference>
<evidence type="ECO:0000256" key="5">
    <source>
        <dbReference type="SAM" id="SignalP"/>
    </source>
</evidence>
<dbReference type="PANTHER" id="PTHR30532:SF24">
    <property type="entry name" value="FERRIC ENTEROBACTIN-BINDING PERIPLASMIC PROTEIN FEPB"/>
    <property type="match status" value="1"/>
</dbReference>
<organism evidence="7 8">
    <name type="scientific">Saccharopolyspora hirsuta</name>
    <dbReference type="NCBI Taxonomy" id="1837"/>
    <lineage>
        <taxon>Bacteria</taxon>
        <taxon>Bacillati</taxon>
        <taxon>Actinomycetota</taxon>
        <taxon>Actinomycetes</taxon>
        <taxon>Pseudonocardiales</taxon>
        <taxon>Pseudonocardiaceae</taxon>
        <taxon>Saccharopolyspora</taxon>
    </lineage>
</organism>
<keyword evidence="4 5" id="KW-0732">Signal</keyword>
<sequence>MRHKIRAAAASLAAVGVLAGCGSPAPEGGGEGGWSYTDDRGITVTTDHRPERIVAQVSAAGALKDFGVPIAGTFGPLVRDDGSTEPEAGSIDPAQVTDVTGPGYGEVNLERLTSLQPDLVVSGKYAEFPGLWHLVQDQEDAVKRIVPTVGVQQSGISLPEAIGKYKELARALGADVESTKVKADEEAFNAAAQRLRDIGARMRAEGKSILAVGGTKEEYFVVVPARNPDLDYYVKELGLPITTPKNPDLAGGGYFERLSWENANAYPGDILLWDARSASMKPEQMKQNPVFAAHPAAAADRFAEWDAVAPMSYASYAKIMNKLADQLEAGLARA</sequence>
<dbReference type="AlphaFoldDB" id="A0A5M7BZH8"/>
<dbReference type="RefSeq" id="WP_150066871.1">
    <property type="nucleotide sequence ID" value="NZ_VWPH01000005.1"/>
</dbReference>
<dbReference type="GO" id="GO:1901678">
    <property type="term" value="P:iron coordination entity transport"/>
    <property type="evidence" value="ECO:0007669"/>
    <property type="project" value="UniProtKB-ARBA"/>
</dbReference>
<dbReference type="GO" id="GO:0030288">
    <property type="term" value="C:outer membrane-bounded periplasmic space"/>
    <property type="evidence" value="ECO:0007669"/>
    <property type="project" value="TreeGrafter"/>
</dbReference>
<evidence type="ECO:0000256" key="1">
    <source>
        <dbReference type="ARBA" id="ARBA00004196"/>
    </source>
</evidence>
<dbReference type="Pfam" id="PF01497">
    <property type="entry name" value="Peripla_BP_2"/>
    <property type="match status" value="1"/>
</dbReference>
<name>A0A5M7BZH8_SACHI</name>
<feature type="domain" description="Fe/B12 periplasmic-binding" evidence="6">
    <location>
        <begin position="56"/>
        <end position="307"/>
    </location>
</feature>
<feature type="chain" id="PRO_5039232430" evidence="5">
    <location>
        <begin position="20"/>
        <end position="334"/>
    </location>
</feature>
<protein>
    <submittedName>
        <fullName evidence="7">ABC transporter substrate-binding protein</fullName>
    </submittedName>
</protein>
<gene>
    <name evidence="7" type="ORF">F1721_12960</name>
</gene>
<evidence type="ECO:0000256" key="3">
    <source>
        <dbReference type="ARBA" id="ARBA00022448"/>
    </source>
</evidence>
<dbReference type="EMBL" id="VWPH01000005">
    <property type="protein sequence ID" value="KAA5834570.1"/>
    <property type="molecule type" value="Genomic_DNA"/>
</dbReference>
<comment type="subcellular location">
    <subcellularLocation>
        <location evidence="1">Cell envelope</location>
    </subcellularLocation>
</comment>
<keyword evidence="3" id="KW-0813">Transport</keyword>
<dbReference type="PANTHER" id="PTHR30532">
    <property type="entry name" value="IRON III DICITRATE-BINDING PERIPLASMIC PROTEIN"/>
    <property type="match status" value="1"/>
</dbReference>
<evidence type="ECO:0000256" key="4">
    <source>
        <dbReference type="ARBA" id="ARBA00022729"/>
    </source>
</evidence>
<dbReference type="Gene3D" id="3.40.50.1980">
    <property type="entry name" value="Nitrogenase molybdenum iron protein domain"/>
    <property type="match status" value="2"/>
</dbReference>
<dbReference type="PROSITE" id="PS51257">
    <property type="entry name" value="PROKAR_LIPOPROTEIN"/>
    <property type="match status" value="1"/>
</dbReference>
<comment type="caution">
    <text evidence="7">The sequence shown here is derived from an EMBL/GenBank/DDBJ whole genome shotgun (WGS) entry which is preliminary data.</text>
</comment>
<reference evidence="7 8" key="1">
    <citation type="submission" date="2019-09" db="EMBL/GenBank/DDBJ databases">
        <title>Draft genome sequence of the thermophilic Saccharopolyspora hirsuta VKM Ac-666T.</title>
        <authorList>
            <person name="Lobastova T.G."/>
            <person name="Fokina V."/>
            <person name="Bragin E.Y."/>
            <person name="Shtratnikova V.Y."/>
            <person name="Starodumova I.P."/>
            <person name="Tarlachkov S.V."/>
            <person name="Donova M.V."/>
        </authorList>
    </citation>
    <scope>NUCLEOTIDE SEQUENCE [LARGE SCALE GENOMIC DNA]</scope>
    <source>
        <strain evidence="7 8">VKM Ac-666</strain>
    </source>
</reference>
<dbReference type="InterPro" id="IPR002491">
    <property type="entry name" value="ABC_transptr_periplasmic_BD"/>
</dbReference>
<dbReference type="OrthoDB" id="7941913at2"/>
<proteinExistence type="inferred from homology"/>
<comment type="similarity">
    <text evidence="2">Belongs to the bacterial solute-binding protein 8 family.</text>
</comment>
<dbReference type="SMR" id="A0A5M7BZH8"/>
<dbReference type="SUPFAM" id="SSF53807">
    <property type="entry name" value="Helical backbone' metal receptor"/>
    <property type="match status" value="1"/>
</dbReference>
<evidence type="ECO:0000259" key="6">
    <source>
        <dbReference type="Pfam" id="PF01497"/>
    </source>
</evidence>
<accession>A0A5M7BZH8</accession>